<feature type="compositionally biased region" description="Gly residues" evidence="1">
    <location>
        <begin position="42"/>
        <end position="51"/>
    </location>
</feature>
<keyword evidence="4" id="KW-1185">Reference proteome</keyword>
<feature type="transmembrane region" description="Helical" evidence="2">
    <location>
        <begin position="156"/>
        <end position="186"/>
    </location>
</feature>
<sequence>MDNNYNNGHNDVDQNVTDNNDNITGYIDGPDPNAQADQQGGYQNGQQGGYQNGAAPYGQGYQGPNPYGQPGYQNGPNPYGQPGFQNPNYYGPQNPYGAPGYGQDQGGSGMAVASMVLGIIAFLGVCCYPVSLLLAIIGLILGGVAIKKNTPGKGMAIAGLILSLISLSGAIILIILALSAGSFAAWENLAMFIR</sequence>
<feature type="region of interest" description="Disordered" evidence="1">
    <location>
        <begin position="1"/>
        <end position="88"/>
    </location>
</feature>
<dbReference type="PATRIC" id="fig|1341157.4.peg.2262"/>
<feature type="transmembrane region" description="Helical" evidence="2">
    <location>
        <begin position="111"/>
        <end position="144"/>
    </location>
</feature>
<keyword evidence="2" id="KW-1133">Transmembrane helix</keyword>
<proteinExistence type="predicted"/>
<evidence type="ECO:0000313" key="4">
    <source>
        <dbReference type="Proteomes" id="UP000019365"/>
    </source>
</evidence>
<dbReference type="Proteomes" id="UP000019365">
    <property type="component" value="Unassembled WGS sequence"/>
</dbReference>
<dbReference type="RefSeq" id="WP_051456644.1">
    <property type="nucleotide sequence ID" value="NZ_ATAX01000028.1"/>
</dbReference>
<dbReference type="EMBL" id="ATAX01000028">
    <property type="protein sequence ID" value="EWM52789.1"/>
    <property type="molecule type" value="Genomic_DNA"/>
</dbReference>
<name>W7UML1_RUMFL</name>
<feature type="compositionally biased region" description="Low complexity" evidence="1">
    <location>
        <begin position="13"/>
        <end position="22"/>
    </location>
</feature>
<evidence type="ECO:0000256" key="2">
    <source>
        <dbReference type="SAM" id="Phobius"/>
    </source>
</evidence>
<evidence type="ECO:0000256" key="1">
    <source>
        <dbReference type="SAM" id="MobiDB-lite"/>
    </source>
</evidence>
<feature type="compositionally biased region" description="Low complexity" evidence="1">
    <location>
        <begin position="52"/>
        <end position="88"/>
    </location>
</feature>
<keyword evidence="2" id="KW-0472">Membrane</keyword>
<evidence type="ECO:0000313" key="3">
    <source>
        <dbReference type="EMBL" id="EWM52789.1"/>
    </source>
</evidence>
<keyword evidence="2" id="KW-0812">Transmembrane</keyword>
<organism evidence="3 4">
    <name type="scientific">Ruminococcus flavefaciens 007c</name>
    <dbReference type="NCBI Taxonomy" id="1341157"/>
    <lineage>
        <taxon>Bacteria</taxon>
        <taxon>Bacillati</taxon>
        <taxon>Bacillota</taxon>
        <taxon>Clostridia</taxon>
        <taxon>Eubacteriales</taxon>
        <taxon>Oscillospiraceae</taxon>
        <taxon>Ruminococcus</taxon>
    </lineage>
</organism>
<gene>
    <name evidence="3" type="ORF">RF007C_14320</name>
</gene>
<reference evidence="3 4" key="1">
    <citation type="journal article" date="2014" name="PLoS ONE">
        <title>Rumen cellulosomics: divergent fiber-degrading strategies revealed by comparative genome-wide analysis of six ruminococcal strains.</title>
        <authorList>
            <person name="Dassa B."/>
            <person name="Borovok I."/>
            <person name="Ruimy-Israeli V."/>
            <person name="Lamed R."/>
            <person name="Flint H.J."/>
            <person name="Duncan S.H."/>
            <person name="Henrissat B."/>
            <person name="Coutinho P."/>
            <person name="Morrison M."/>
            <person name="Mosoni P."/>
            <person name="Yeoman C.J."/>
            <person name="White B.A."/>
            <person name="Bayer E.A."/>
        </authorList>
    </citation>
    <scope>NUCLEOTIDE SEQUENCE [LARGE SCALE GENOMIC DNA]</scope>
    <source>
        <strain evidence="3 4">007c</strain>
    </source>
</reference>
<comment type="caution">
    <text evidence="3">The sequence shown here is derived from an EMBL/GenBank/DDBJ whole genome shotgun (WGS) entry which is preliminary data.</text>
</comment>
<dbReference type="AlphaFoldDB" id="W7UML1"/>
<protein>
    <recommendedName>
        <fullName evidence="5">DUF4190 domain-containing protein</fullName>
    </recommendedName>
</protein>
<accession>W7UML1</accession>
<dbReference type="eggNOG" id="ENOG5033A46">
    <property type="taxonomic scope" value="Bacteria"/>
</dbReference>
<evidence type="ECO:0008006" key="5">
    <source>
        <dbReference type="Google" id="ProtNLM"/>
    </source>
</evidence>